<dbReference type="AlphaFoldDB" id="A0A6P8I8W6"/>
<keyword evidence="2" id="KW-0677">Repeat</keyword>
<dbReference type="Gene3D" id="3.80.10.10">
    <property type="entry name" value="Ribonuclease Inhibitor"/>
    <property type="match status" value="2"/>
</dbReference>
<dbReference type="InParanoid" id="A0A6P8I8W6"/>
<keyword evidence="4" id="KW-1185">Reference proteome</keyword>
<dbReference type="InterPro" id="IPR001611">
    <property type="entry name" value="Leu-rich_rpt"/>
</dbReference>
<dbReference type="SUPFAM" id="SSF52058">
    <property type="entry name" value="L domain-like"/>
    <property type="match status" value="2"/>
</dbReference>
<dbReference type="Proteomes" id="UP000515163">
    <property type="component" value="Unplaced"/>
</dbReference>
<name>A0A6P8I8W6_ACTTE</name>
<keyword evidence="3" id="KW-0732">Signal</keyword>
<dbReference type="RefSeq" id="XP_031565009.1">
    <property type="nucleotide sequence ID" value="XM_031709149.1"/>
</dbReference>
<dbReference type="Pfam" id="PF13855">
    <property type="entry name" value="LRR_8"/>
    <property type="match status" value="2"/>
</dbReference>
<dbReference type="Gene3D" id="2.10.50.10">
    <property type="entry name" value="Tumor Necrosis Factor Receptor, subunit A, domain 2"/>
    <property type="match status" value="1"/>
</dbReference>
<dbReference type="Pfam" id="PF00560">
    <property type="entry name" value="LRR_1"/>
    <property type="match status" value="1"/>
</dbReference>
<dbReference type="SMART" id="SM00369">
    <property type="entry name" value="LRR_TYP"/>
    <property type="match status" value="8"/>
</dbReference>
<gene>
    <name evidence="5" type="primary">LOC116300309</name>
</gene>
<keyword evidence="1" id="KW-0433">Leucine-rich repeat</keyword>
<evidence type="ECO:0000256" key="3">
    <source>
        <dbReference type="SAM" id="SignalP"/>
    </source>
</evidence>
<evidence type="ECO:0000313" key="5">
    <source>
        <dbReference type="RefSeq" id="XP_031565009.1"/>
    </source>
</evidence>
<dbReference type="InterPro" id="IPR032675">
    <property type="entry name" value="LRR_dom_sf"/>
</dbReference>
<feature type="chain" id="PRO_5028118853" evidence="3">
    <location>
        <begin position="24"/>
        <end position="557"/>
    </location>
</feature>
<organism evidence="4 5">
    <name type="scientific">Actinia tenebrosa</name>
    <name type="common">Australian red waratah sea anemone</name>
    <dbReference type="NCBI Taxonomy" id="6105"/>
    <lineage>
        <taxon>Eukaryota</taxon>
        <taxon>Metazoa</taxon>
        <taxon>Cnidaria</taxon>
        <taxon>Anthozoa</taxon>
        <taxon>Hexacorallia</taxon>
        <taxon>Actiniaria</taxon>
        <taxon>Actiniidae</taxon>
        <taxon>Actinia</taxon>
    </lineage>
</organism>
<dbReference type="GeneID" id="116300309"/>
<reference evidence="5" key="1">
    <citation type="submission" date="2025-08" db="UniProtKB">
        <authorList>
            <consortium name="RefSeq"/>
        </authorList>
    </citation>
    <scope>IDENTIFICATION</scope>
</reference>
<dbReference type="InterPro" id="IPR009030">
    <property type="entry name" value="Growth_fac_rcpt_cys_sf"/>
</dbReference>
<dbReference type="FunCoup" id="A0A6P8I8W6">
    <property type="interactions" value="164"/>
</dbReference>
<dbReference type="SMART" id="SM01411">
    <property type="entry name" value="Ephrin_rec_like"/>
    <property type="match status" value="1"/>
</dbReference>
<sequence>MPYDTKHCVILLLLLMKPMIADRQPKLQNDASCPRPRVGKCSCEQIGPYTKVTCKGLDALPEKLPRNTTYIKITDGNIKEIPDNYFLPLKYLQSLELQNNKISNRFRLPQDLWSLDLGGNMLNSSSLYGMFDGLSKLRRLDISFNPIKGHLVPGTFSSLRELVELMITFCHLNDIKEGTFSGLIHLHRLNLESNDLQILKKGAFKGMKSRQDISMTLSINGNKIAYIEDGTFEDTNTIDHLSLARNRLTSLPDLRGILEKNSILNFDNNCISNISSLSKSGLKTITQLSLFANKVSIMPLFKNIRILQELRLASNNIKEIPARFLDNSPTLSTLTLNNNQIEKIHKDSFMGLKDLQELYLFNNVITQLPDGVFANLTLKYLFLNGNRLKKLTGRPFKGMKKTKTAIYFFGNDIQHIDNDYFNDLGNETMVDFRCKSLKDLPHIQRSSLSRITCAPNQLGWIRELNNQAAYSLATSGFFCNKTDSNDWNCIPCNVGSFQAKRDNDPCSECSAGGFYQDEMAQTKCKECNIGTYVHPNNTPGSTPLSCQACPQGKSPLV</sequence>
<dbReference type="SUPFAM" id="SSF57184">
    <property type="entry name" value="Growth factor receptor domain"/>
    <property type="match status" value="1"/>
</dbReference>
<protein>
    <submittedName>
        <fullName evidence="5">Leucine-rich repeat-containing protein 15-like</fullName>
    </submittedName>
</protein>
<proteinExistence type="predicted"/>
<dbReference type="PANTHER" id="PTHR24366">
    <property type="entry name" value="IG(IMMUNOGLOBULIN) AND LRR(LEUCINE RICH REPEAT) DOMAINS"/>
    <property type="match status" value="1"/>
</dbReference>
<dbReference type="KEGG" id="aten:116300309"/>
<dbReference type="PROSITE" id="PS51450">
    <property type="entry name" value="LRR"/>
    <property type="match status" value="2"/>
</dbReference>
<evidence type="ECO:0000256" key="2">
    <source>
        <dbReference type="ARBA" id="ARBA00022737"/>
    </source>
</evidence>
<dbReference type="PANTHER" id="PTHR24366:SF158">
    <property type="entry name" value="PLATELET GLYCOPROTEIN IB ALPHA CHAIN-LIKE-RELATED"/>
    <property type="match status" value="1"/>
</dbReference>
<dbReference type="InterPro" id="IPR003591">
    <property type="entry name" value="Leu-rich_rpt_typical-subtyp"/>
</dbReference>
<evidence type="ECO:0000256" key="1">
    <source>
        <dbReference type="ARBA" id="ARBA00022614"/>
    </source>
</evidence>
<evidence type="ECO:0000313" key="4">
    <source>
        <dbReference type="Proteomes" id="UP000515163"/>
    </source>
</evidence>
<feature type="signal peptide" evidence="3">
    <location>
        <begin position="1"/>
        <end position="23"/>
    </location>
</feature>
<dbReference type="OrthoDB" id="5989349at2759"/>
<accession>A0A6P8I8W6</accession>